<evidence type="ECO:0000313" key="8">
    <source>
        <dbReference type="Proteomes" id="UP000078070"/>
    </source>
</evidence>
<dbReference type="KEGG" id="mars:A8C75_07195"/>
<dbReference type="SMART" id="SM00490">
    <property type="entry name" value="HELICc"/>
    <property type="match status" value="1"/>
</dbReference>
<dbReference type="PANTHER" id="PTHR18934:SF99">
    <property type="entry name" value="ATP-DEPENDENT RNA HELICASE DHX37-RELATED"/>
    <property type="match status" value="1"/>
</dbReference>
<sequence>MTIDIEHLRQQLALCQCKDRLGLLRKFQQLEQRLEKGLPADRIAIQLEQALEHSAAQVKARAARVQSINYPDLPVSARREEIAKVIAANQVVVIAGETGSGKTTQIPKICLELGLGVRGLIGHTQPRRLAARTVATRIAQEMNCSLGDQVGYQVRFTEQVSDHTLIKLMTDGILLAETQHDRLLERYDVIIIDEAHERSLNIDFLLGYLKRILPQRPDLKVIITSATIDLERFSRHFDDAPIIEVSGRTYPVEVLYRPLNDRGEDQPDVDQQQAILEAVEEITDLGRSQRSNSARDILIFLSGEREIRETAEVLRRAQLRDTEVMPLYARLSVAEQNRVFQADRGAGRRIVLATNVAETSVTVPGIGYVIDPGQARISRYSYRAKVQRLPIEAVSQASANQRMGRCGRISAGICIRLYSQEDFEARPRFTDAEIRRTNLAAVILQMLSLRLGDIADFPFIDPPDSRFISDGFKLLEELGAVDTGRGMTALGRQLAQLPVDPRIGRMVLEGAKQNALREVLVVASALSSQDPRERPLDKQQAADEKHREYADDESDFVTLLKLWNLYEEQRQSLSQNQLRKYCQKHFLSFLRMREWRDVHRQLHLICRQLKLQENSIAAEYEPFHKSLLAGLLSQIGMRQENREYLGARNRRFHLFPASTIFKKAPKWVMSAEMVETSRLFARMNAAIKPEWVEPLAGHLVKRSYLEPHWEKKRAQVVASEQVTLFGLIIVPRRKIHYGTIDPVACHEIFIRSALVEGEYQTQAKYFSHNRTLLDGVEALEAKSRRRDLLVDEDSLYDFYAGRLAESGGADIVNGAGFEHWRKSAEQQNPQVLFFTEADVLQRSAAHVTARDYPQRMRLEGVDLPLNYQFEPGTASDGVTLDLPLALLNGVTPRRPDWLVPGMLQDKCIAILKGLPKPLRKHFVPIPDHVRAFTDQVVFADGDLYEALSLFLRRKTGVRLDPAKLRAVELDKHFRMNIRLLDAAGQQLGAGRDLETLSSEFGKQAEAALREGPGDSWGRSGLTRWDFGELPESVELRQAGGIRVAAYPGLRDCGASVELHICASADQAQAESRQGVARLAMLELAAPVRYARREMPHLNEALLYGGAQFDKTRLADAILMQALMQLMQLDESLPRSESDYRARLEQARAVLWEKVVQLAGFVRDCHRDYHQVRKQLGGNIPLQAVTVLNDIKSQLSELMQAEYLLTTPWPQLQHYPRYLQAILKRLEKYQRDLNRERLLSDQLQQYWQRYKGLRDKNKAQGLFDPALEEYRWMLEEYRVSLFAQALGTQVAVSDKRLQQQWRQLQA</sequence>
<dbReference type="SMART" id="SM00487">
    <property type="entry name" value="DEXDc"/>
    <property type="match status" value="1"/>
</dbReference>
<evidence type="ECO:0000256" key="4">
    <source>
        <dbReference type="ARBA" id="ARBA00022840"/>
    </source>
</evidence>
<proteinExistence type="predicted"/>
<evidence type="ECO:0000256" key="1">
    <source>
        <dbReference type="ARBA" id="ARBA00022741"/>
    </source>
</evidence>
<protein>
    <submittedName>
        <fullName evidence="7">ATP-dependent RNA helicase HrpA</fullName>
    </submittedName>
</protein>
<dbReference type="Pfam" id="PF00270">
    <property type="entry name" value="DEAD"/>
    <property type="match status" value="1"/>
</dbReference>
<dbReference type="PANTHER" id="PTHR18934">
    <property type="entry name" value="ATP-DEPENDENT RNA HELICASE"/>
    <property type="match status" value="1"/>
</dbReference>
<dbReference type="SMART" id="SM00382">
    <property type="entry name" value="AAA"/>
    <property type="match status" value="1"/>
</dbReference>
<dbReference type="NCBIfam" id="TIGR01967">
    <property type="entry name" value="DEAH_box_HrpA"/>
    <property type="match status" value="1"/>
</dbReference>
<evidence type="ECO:0000256" key="3">
    <source>
        <dbReference type="ARBA" id="ARBA00022806"/>
    </source>
</evidence>
<dbReference type="SUPFAM" id="SSF52540">
    <property type="entry name" value="P-loop containing nucleoside triphosphate hydrolases"/>
    <property type="match status" value="1"/>
</dbReference>
<dbReference type="EMBL" id="CP015839">
    <property type="protein sequence ID" value="ANG62298.1"/>
    <property type="molecule type" value="Genomic_DNA"/>
</dbReference>
<dbReference type="PROSITE" id="PS51194">
    <property type="entry name" value="HELICASE_CTER"/>
    <property type="match status" value="1"/>
</dbReference>
<dbReference type="FunFam" id="1.20.120.1080:FF:000005">
    <property type="entry name" value="ATP-dependent helicase HrpA"/>
    <property type="match status" value="1"/>
</dbReference>
<dbReference type="NCBIfam" id="NF008348">
    <property type="entry name" value="PRK11131.1"/>
    <property type="match status" value="1"/>
</dbReference>
<keyword evidence="8" id="KW-1185">Reference proteome</keyword>
<dbReference type="InterPro" id="IPR011545">
    <property type="entry name" value="DEAD/DEAH_box_helicase_dom"/>
</dbReference>
<dbReference type="Gene3D" id="1.20.120.1080">
    <property type="match status" value="1"/>
</dbReference>
<reference evidence="8" key="1">
    <citation type="submission" date="2016-05" db="EMBL/GenBank/DDBJ databases">
        <authorList>
            <person name="Baek K."/>
            <person name="Yang S.-J."/>
        </authorList>
    </citation>
    <scope>NUCLEOTIDE SEQUENCE [LARGE SCALE GENOMIC DNA]</scope>
    <source>
        <strain evidence="8">ST58-10</strain>
    </source>
</reference>
<dbReference type="SMART" id="SM00847">
    <property type="entry name" value="HA2"/>
    <property type="match status" value="1"/>
</dbReference>
<dbReference type="PROSITE" id="PS51192">
    <property type="entry name" value="HELICASE_ATP_BIND_1"/>
    <property type="match status" value="1"/>
</dbReference>
<dbReference type="CDD" id="cd18791">
    <property type="entry name" value="SF2_C_RHA"/>
    <property type="match status" value="1"/>
</dbReference>
<keyword evidence="1" id="KW-0547">Nucleotide-binding</keyword>
<dbReference type="InterPro" id="IPR003593">
    <property type="entry name" value="AAA+_ATPase"/>
</dbReference>
<dbReference type="Pfam" id="PF21010">
    <property type="entry name" value="HA2_C"/>
    <property type="match status" value="1"/>
</dbReference>
<dbReference type="GO" id="GO:0016787">
    <property type="term" value="F:hydrolase activity"/>
    <property type="evidence" value="ECO:0007669"/>
    <property type="project" value="UniProtKB-KW"/>
</dbReference>
<dbReference type="FunFam" id="3.40.50.300:FF:000575">
    <property type="entry name" value="ATP-dependent helicase hrpA"/>
    <property type="match status" value="1"/>
</dbReference>
<dbReference type="InterPro" id="IPR011709">
    <property type="entry name" value="DEAD-box_helicase_OB_fold"/>
</dbReference>
<dbReference type="Pfam" id="PF00271">
    <property type="entry name" value="Helicase_C"/>
    <property type="match status" value="1"/>
</dbReference>
<feature type="domain" description="Helicase ATP-binding" evidence="5">
    <location>
        <begin position="83"/>
        <end position="246"/>
    </location>
</feature>
<evidence type="ECO:0000259" key="6">
    <source>
        <dbReference type="PROSITE" id="PS51194"/>
    </source>
</evidence>
<dbReference type="OrthoDB" id="9805617at2"/>
<dbReference type="GO" id="GO:0003724">
    <property type="term" value="F:RNA helicase activity"/>
    <property type="evidence" value="ECO:0007669"/>
    <property type="project" value="InterPro"/>
</dbReference>
<dbReference type="InterPro" id="IPR027417">
    <property type="entry name" value="P-loop_NTPase"/>
</dbReference>
<dbReference type="InterPro" id="IPR007502">
    <property type="entry name" value="Helicase-assoc_dom"/>
</dbReference>
<dbReference type="InterPro" id="IPR014001">
    <property type="entry name" value="Helicase_ATP-bd"/>
</dbReference>
<organism evidence="7 8">
    <name type="scientific">Marinobacterium aestuarii</name>
    <dbReference type="NCBI Taxonomy" id="1821621"/>
    <lineage>
        <taxon>Bacteria</taxon>
        <taxon>Pseudomonadati</taxon>
        <taxon>Pseudomonadota</taxon>
        <taxon>Gammaproteobacteria</taxon>
        <taxon>Oceanospirillales</taxon>
        <taxon>Oceanospirillaceae</taxon>
        <taxon>Marinobacterium</taxon>
    </lineage>
</organism>
<gene>
    <name evidence="7" type="ORF">A8C75_07195</name>
</gene>
<evidence type="ECO:0000259" key="5">
    <source>
        <dbReference type="PROSITE" id="PS51192"/>
    </source>
</evidence>
<dbReference type="InterPro" id="IPR024590">
    <property type="entry name" value="HrpA_C"/>
</dbReference>
<dbReference type="GO" id="GO:0005524">
    <property type="term" value="F:ATP binding"/>
    <property type="evidence" value="ECO:0007669"/>
    <property type="project" value="UniProtKB-KW"/>
</dbReference>
<dbReference type="GO" id="GO:0003723">
    <property type="term" value="F:RNA binding"/>
    <property type="evidence" value="ECO:0007669"/>
    <property type="project" value="TreeGrafter"/>
</dbReference>
<evidence type="ECO:0000313" key="7">
    <source>
        <dbReference type="EMBL" id="ANG62298.1"/>
    </source>
</evidence>
<dbReference type="STRING" id="1821621.A8C75_07195"/>
<evidence type="ECO:0000256" key="2">
    <source>
        <dbReference type="ARBA" id="ARBA00022801"/>
    </source>
</evidence>
<dbReference type="Pfam" id="PF11898">
    <property type="entry name" value="DUF3418"/>
    <property type="match status" value="1"/>
</dbReference>
<dbReference type="Pfam" id="PF07717">
    <property type="entry name" value="OB_NTP_bind"/>
    <property type="match status" value="1"/>
</dbReference>
<keyword evidence="2" id="KW-0378">Hydrolase</keyword>
<accession>A0A1A9EXA4</accession>
<dbReference type="Gene3D" id="3.40.50.300">
    <property type="entry name" value="P-loop containing nucleotide triphosphate hydrolases"/>
    <property type="match status" value="2"/>
</dbReference>
<reference evidence="7 8" key="2">
    <citation type="journal article" date="2018" name="Int. J. Syst. Evol. Microbiol.">
        <title>Marinobacterium aestuarii sp. nov., a benzene-degrading marine bacterium isolated from estuary sediment.</title>
        <authorList>
            <person name="Bae S.S."/>
            <person name="Jung J."/>
            <person name="Chung D."/>
            <person name="Baek K."/>
        </authorList>
    </citation>
    <scope>NUCLEOTIDE SEQUENCE [LARGE SCALE GENOMIC DNA]</scope>
    <source>
        <strain evidence="7 8">ST58-10</strain>
    </source>
</reference>
<dbReference type="RefSeq" id="WP_067380045.1">
    <property type="nucleotide sequence ID" value="NZ_CP015839.1"/>
</dbReference>
<dbReference type="CDD" id="cd17989">
    <property type="entry name" value="DEXHc_HrpA"/>
    <property type="match status" value="1"/>
</dbReference>
<dbReference type="InterPro" id="IPR001650">
    <property type="entry name" value="Helicase_C-like"/>
</dbReference>
<feature type="domain" description="Helicase C-terminal" evidence="6">
    <location>
        <begin position="270"/>
        <end position="450"/>
    </location>
</feature>
<keyword evidence="4" id="KW-0067">ATP-binding</keyword>
<keyword evidence="3 7" id="KW-0347">Helicase</keyword>
<dbReference type="InterPro" id="IPR010222">
    <property type="entry name" value="RNA_helicase_HrpA"/>
</dbReference>
<name>A0A1A9EXA4_9GAMM</name>
<dbReference type="Proteomes" id="UP000078070">
    <property type="component" value="Chromosome"/>
</dbReference>